<dbReference type="GO" id="GO:0048254">
    <property type="term" value="P:snoRNA localization"/>
    <property type="evidence" value="ECO:0007669"/>
    <property type="project" value="TreeGrafter"/>
</dbReference>
<dbReference type="Proteomes" id="UP000234254">
    <property type="component" value="Unassembled WGS sequence"/>
</dbReference>
<dbReference type="SUPFAM" id="SSF144232">
    <property type="entry name" value="HIT/MYND zinc finger-like"/>
    <property type="match status" value="1"/>
</dbReference>
<feature type="region of interest" description="Disordered" evidence="14">
    <location>
        <begin position="376"/>
        <end position="395"/>
    </location>
</feature>
<keyword evidence="17" id="KW-1185">Reference proteome</keyword>
<feature type="region of interest" description="Disordered" evidence="14">
    <location>
        <begin position="211"/>
        <end position="292"/>
    </location>
</feature>
<keyword evidence="4" id="KW-0479">Metal-binding</keyword>
<feature type="compositionally biased region" description="Pro residues" evidence="14">
    <location>
        <begin position="269"/>
        <end position="279"/>
    </location>
</feature>
<keyword evidence="2" id="KW-0690">Ribosome biogenesis</keyword>
<comment type="function">
    <text evidence="8">Required for box C/D snoRNAs accumulation involved in snoRNA processing, snoRNA transport to the nucleolus and ribosome biogenesis.</text>
</comment>
<keyword evidence="3" id="KW-0597">Phosphoprotein</keyword>
<evidence type="ECO:0000313" key="17">
    <source>
        <dbReference type="Proteomes" id="UP000234254"/>
    </source>
</evidence>
<dbReference type="VEuPathDB" id="FungiDB:P168DRAFT_276491"/>
<dbReference type="GeneID" id="36543091"/>
<evidence type="ECO:0000256" key="14">
    <source>
        <dbReference type="SAM" id="MobiDB-lite"/>
    </source>
</evidence>
<evidence type="ECO:0000256" key="13">
    <source>
        <dbReference type="PROSITE-ProRule" id="PRU00453"/>
    </source>
</evidence>
<dbReference type="CDD" id="cd23023">
    <property type="entry name" value="zf-HIT_BCD1"/>
    <property type="match status" value="1"/>
</dbReference>
<evidence type="ECO:0000256" key="2">
    <source>
        <dbReference type="ARBA" id="ARBA00022517"/>
    </source>
</evidence>
<dbReference type="OrthoDB" id="272357at2759"/>
<accession>A0A2I1CR20</accession>
<evidence type="ECO:0000256" key="4">
    <source>
        <dbReference type="ARBA" id="ARBA00022723"/>
    </source>
</evidence>
<dbReference type="InterPro" id="IPR051639">
    <property type="entry name" value="BCD1"/>
</dbReference>
<dbReference type="EMBL" id="MSFM01000016">
    <property type="protein sequence ID" value="PKY00065.1"/>
    <property type="molecule type" value="Genomic_DNA"/>
</dbReference>
<protein>
    <recommendedName>
        <fullName evidence="11">Box C/D snoRNA protein 1</fullName>
    </recommendedName>
    <alternativeName>
        <fullName evidence="12">Zinc finger HIT domain-containing protein 6</fullName>
    </alternativeName>
</protein>
<reference evidence="16" key="1">
    <citation type="submission" date="2016-12" db="EMBL/GenBank/DDBJ databases">
        <title>The genomes of Aspergillus section Nigri reveals drivers in fungal speciation.</title>
        <authorList>
            <consortium name="DOE Joint Genome Institute"/>
            <person name="Vesth T.C."/>
            <person name="Nybo J."/>
            <person name="Theobald S."/>
            <person name="Brandl J."/>
            <person name="Frisvad J.C."/>
            <person name="Nielsen K.F."/>
            <person name="Lyhne E.K."/>
            <person name="Kogle M.E."/>
            <person name="Kuo A."/>
            <person name="Riley R."/>
            <person name="Clum A."/>
            <person name="Nolan M."/>
            <person name="Lipzen A."/>
            <person name="Salamov A."/>
            <person name="Henrissat B."/>
            <person name="Wiebenga A."/>
            <person name="De vries R.P."/>
            <person name="Grigoriev I.V."/>
            <person name="Mortensen U.H."/>
            <person name="Andersen M.R."/>
            <person name="Baker S.E."/>
        </authorList>
    </citation>
    <scope>NUCLEOTIDE SEQUENCE</scope>
    <source>
        <strain evidence="16">IBT 28561</strain>
    </source>
</reference>
<evidence type="ECO:0000256" key="9">
    <source>
        <dbReference type="ARBA" id="ARBA00049654"/>
    </source>
</evidence>
<comment type="subunit">
    <text evidence="10">Interacts with FBL, SNU13, NOP58, NUFIP1, RUVBL1, RUVBL2 and TAF9. Interacts (via HIT-type zinc finger) with the RUVBL1/RUVBL2 complex in the presence of ADP.</text>
</comment>
<dbReference type="GO" id="GO:0070761">
    <property type="term" value="C:pre-snoRNP complex"/>
    <property type="evidence" value="ECO:0007669"/>
    <property type="project" value="TreeGrafter"/>
</dbReference>
<dbReference type="RefSeq" id="XP_024688659.1">
    <property type="nucleotide sequence ID" value="XM_024835567.1"/>
</dbReference>
<keyword evidence="7" id="KW-0832">Ubl conjugation</keyword>
<dbReference type="AlphaFoldDB" id="A0A2I1CR20"/>
<dbReference type="Gene3D" id="3.30.60.190">
    <property type="match status" value="1"/>
</dbReference>
<dbReference type="PROSITE" id="PS51083">
    <property type="entry name" value="ZF_HIT"/>
    <property type="match status" value="1"/>
</dbReference>
<dbReference type="GO" id="GO:0008270">
    <property type="term" value="F:zinc ion binding"/>
    <property type="evidence" value="ECO:0007669"/>
    <property type="project" value="UniProtKB-UniRule"/>
</dbReference>
<dbReference type="Pfam" id="PF04438">
    <property type="entry name" value="zf-HIT"/>
    <property type="match status" value="1"/>
</dbReference>
<dbReference type="GO" id="GO:0000492">
    <property type="term" value="P:box C/D snoRNP assembly"/>
    <property type="evidence" value="ECO:0007669"/>
    <property type="project" value="TreeGrafter"/>
</dbReference>
<dbReference type="GO" id="GO:0005634">
    <property type="term" value="C:nucleus"/>
    <property type="evidence" value="ECO:0007669"/>
    <property type="project" value="TreeGrafter"/>
</dbReference>
<comment type="similarity">
    <text evidence="9">Belongs to the BCD1 family.</text>
</comment>
<evidence type="ECO:0000313" key="16">
    <source>
        <dbReference type="EMBL" id="PKY00065.1"/>
    </source>
</evidence>
<feature type="compositionally biased region" description="Low complexity" evidence="14">
    <location>
        <begin position="280"/>
        <end position="290"/>
    </location>
</feature>
<evidence type="ECO:0000256" key="3">
    <source>
        <dbReference type="ARBA" id="ARBA00022553"/>
    </source>
</evidence>
<evidence type="ECO:0000256" key="6">
    <source>
        <dbReference type="ARBA" id="ARBA00022833"/>
    </source>
</evidence>
<sequence>MSTEEDSLLTDLCTICHIHPPKYRCPRCSTRTCSLPCSKRHKLWSQCSGVRDPAAYLRRADLATPSAFDRDFNFLTGIERGLERAERDVDRRDLAAPAVPSGVDPAVVGLDGEGEGVEGGGVKRRRVGDHAFALAKGEGAFLNNAKNAGVVVIRAPKGLSRRRENASKWNTRHKCLNWLVEWLAPCHPTDSERRKLRHVMESTALADAYNQAYPLSKEERDARAVSTDDSSVQIQQQEGEVERQDTATDTATATPTPTPTPTSAATPTAPAPTTAPAPPTTTLTPKTPTPNRKIHLYLHRPRTPTKHPVLIPLSATSSLAAALKDHTVLEFPTIYVLPYSPERLFGGGEESLPFILEEVFLRENPDLRLQLEGEVEVENGSGSGEGGEDGEVDLGNIDEGTVVEMLQKDLLVPADS</sequence>
<dbReference type="Pfam" id="PF25790">
    <property type="entry name" value="BCD1"/>
    <property type="match status" value="1"/>
</dbReference>
<evidence type="ECO:0000256" key="10">
    <source>
        <dbReference type="ARBA" id="ARBA00061949"/>
    </source>
</evidence>
<evidence type="ECO:0000256" key="1">
    <source>
        <dbReference type="ARBA" id="ARBA00022499"/>
    </source>
</evidence>
<feature type="compositionally biased region" description="Polar residues" evidence="14">
    <location>
        <begin position="227"/>
        <end position="238"/>
    </location>
</feature>
<keyword evidence="1" id="KW-1017">Isopeptide bond</keyword>
<evidence type="ECO:0000256" key="5">
    <source>
        <dbReference type="ARBA" id="ARBA00022771"/>
    </source>
</evidence>
<dbReference type="GO" id="GO:0000463">
    <property type="term" value="P:maturation of LSU-rRNA from tricistronic rRNA transcript (SSU-rRNA, 5.8S rRNA, LSU-rRNA)"/>
    <property type="evidence" value="ECO:0007669"/>
    <property type="project" value="TreeGrafter"/>
</dbReference>
<dbReference type="InterPro" id="IPR057721">
    <property type="entry name" value="BCD1_alpha/beta"/>
</dbReference>
<evidence type="ECO:0000259" key="15">
    <source>
        <dbReference type="PROSITE" id="PS51083"/>
    </source>
</evidence>
<organism evidence="16 17">
    <name type="scientific">Aspergillus campestris (strain IBT 28561)</name>
    <dbReference type="NCBI Taxonomy" id="1392248"/>
    <lineage>
        <taxon>Eukaryota</taxon>
        <taxon>Fungi</taxon>
        <taxon>Dikarya</taxon>
        <taxon>Ascomycota</taxon>
        <taxon>Pezizomycotina</taxon>
        <taxon>Eurotiomycetes</taxon>
        <taxon>Eurotiomycetidae</taxon>
        <taxon>Eurotiales</taxon>
        <taxon>Aspergillaceae</taxon>
        <taxon>Aspergillus</taxon>
        <taxon>Aspergillus subgen. Circumdati</taxon>
    </lineage>
</organism>
<evidence type="ECO:0000256" key="11">
    <source>
        <dbReference type="ARBA" id="ARBA00068630"/>
    </source>
</evidence>
<dbReference type="PANTHER" id="PTHR13483:SF11">
    <property type="entry name" value="ZINC FINGER HIT DOMAIN-CONTAINING PROTEIN 3"/>
    <property type="match status" value="1"/>
</dbReference>
<keyword evidence="5 13" id="KW-0863">Zinc-finger</keyword>
<proteinExistence type="inferred from homology"/>
<gene>
    <name evidence="16" type="ORF">P168DRAFT_276491</name>
</gene>
<feature type="compositionally biased region" description="Low complexity" evidence="14">
    <location>
        <begin position="247"/>
        <end position="268"/>
    </location>
</feature>
<dbReference type="PANTHER" id="PTHR13483">
    <property type="entry name" value="BOX C_D SNORNA PROTEIN 1-RELATED"/>
    <property type="match status" value="1"/>
</dbReference>
<feature type="domain" description="HIT-type" evidence="15">
    <location>
        <begin position="13"/>
        <end position="47"/>
    </location>
</feature>
<dbReference type="FunFam" id="3.30.60.190:FF:000001">
    <property type="entry name" value="box C/D snoRNA protein 1"/>
    <property type="match status" value="1"/>
</dbReference>
<dbReference type="InterPro" id="IPR007529">
    <property type="entry name" value="Znf_HIT"/>
</dbReference>
<evidence type="ECO:0000256" key="12">
    <source>
        <dbReference type="ARBA" id="ARBA00077531"/>
    </source>
</evidence>
<name>A0A2I1CR20_ASPC2</name>
<evidence type="ECO:0000256" key="7">
    <source>
        <dbReference type="ARBA" id="ARBA00022843"/>
    </source>
</evidence>
<keyword evidence="6" id="KW-0862">Zinc</keyword>
<comment type="caution">
    <text evidence="16">The sequence shown here is derived from an EMBL/GenBank/DDBJ whole genome shotgun (WGS) entry which is preliminary data.</text>
</comment>
<evidence type="ECO:0000256" key="8">
    <source>
        <dbReference type="ARBA" id="ARBA00049598"/>
    </source>
</evidence>